<dbReference type="Pfam" id="PF14246">
    <property type="entry name" value="TetR_C_7"/>
    <property type="match status" value="1"/>
</dbReference>
<dbReference type="PROSITE" id="PS50977">
    <property type="entry name" value="HTH_TETR_2"/>
    <property type="match status" value="1"/>
</dbReference>
<feature type="domain" description="HTH tetR-type" evidence="3">
    <location>
        <begin position="19"/>
        <end position="79"/>
    </location>
</feature>
<dbReference type="GO" id="GO:0003700">
    <property type="term" value="F:DNA-binding transcription factor activity"/>
    <property type="evidence" value="ECO:0007669"/>
    <property type="project" value="TreeGrafter"/>
</dbReference>
<gene>
    <name evidence="4" type="ORF">G3A50_13765</name>
</gene>
<protein>
    <submittedName>
        <fullName evidence="4">TetR/AcrR family transcriptional regulator</fullName>
    </submittedName>
</protein>
<dbReference type="SUPFAM" id="SSF46689">
    <property type="entry name" value="Homeodomain-like"/>
    <property type="match status" value="1"/>
</dbReference>
<keyword evidence="5" id="KW-1185">Reference proteome</keyword>
<feature type="DNA-binding region" description="H-T-H motif" evidence="2">
    <location>
        <begin position="42"/>
        <end position="61"/>
    </location>
</feature>
<evidence type="ECO:0000313" key="4">
    <source>
        <dbReference type="EMBL" id="QIB36266.1"/>
    </source>
</evidence>
<dbReference type="GO" id="GO:0000976">
    <property type="term" value="F:transcription cis-regulatory region binding"/>
    <property type="evidence" value="ECO:0007669"/>
    <property type="project" value="TreeGrafter"/>
</dbReference>
<keyword evidence="1 2" id="KW-0238">DNA-binding</keyword>
<evidence type="ECO:0000259" key="3">
    <source>
        <dbReference type="PROSITE" id="PS50977"/>
    </source>
</evidence>
<evidence type="ECO:0000256" key="1">
    <source>
        <dbReference type="ARBA" id="ARBA00023125"/>
    </source>
</evidence>
<dbReference type="InterPro" id="IPR039536">
    <property type="entry name" value="TetR_C_Proteobacteria"/>
</dbReference>
<evidence type="ECO:0000256" key="2">
    <source>
        <dbReference type="PROSITE-ProRule" id="PRU00335"/>
    </source>
</evidence>
<dbReference type="InterPro" id="IPR050109">
    <property type="entry name" value="HTH-type_TetR-like_transc_reg"/>
</dbReference>
<dbReference type="Pfam" id="PF00440">
    <property type="entry name" value="TetR_N"/>
    <property type="match status" value="1"/>
</dbReference>
<dbReference type="PANTHER" id="PTHR30055">
    <property type="entry name" value="HTH-TYPE TRANSCRIPTIONAL REGULATOR RUTR"/>
    <property type="match status" value="1"/>
</dbReference>
<dbReference type="Gene3D" id="1.10.357.10">
    <property type="entry name" value="Tetracycline Repressor, domain 2"/>
    <property type="match status" value="1"/>
</dbReference>
<dbReference type="AlphaFoldDB" id="A0A6P1YUD1"/>
<dbReference type="PRINTS" id="PR00455">
    <property type="entry name" value="HTHTETR"/>
</dbReference>
<dbReference type="InterPro" id="IPR009057">
    <property type="entry name" value="Homeodomain-like_sf"/>
</dbReference>
<dbReference type="EMBL" id="CP048630">
    <property type="protein sequence ID" value="QIB36266.1"/>
    <property type="molecule type" value="Genomic_DNA"/>
</dbReference>
<dbReference type="PANTHER" id="PTHR30055:SF223">
    <property type="entry name" value="HTH-TYPE TRANSCRIPTIONAL REGULATOR UIDR"/>
    <property type="match status" value="1"/>
</dbReference>
<evidence type="ECO:0000313" key="5">
    <source>
        <dbReference type="Proteomes" id="UP000464751"/>
    </source>
</evidence>
<name>A0A6P1YUD1_9HYPH</name>
<dbReference type="KEGG" id="apra:G3A50_13765"/>
<dbReference type="Proteomes" id="UP000464751">
    <property type="component" value="Chromosome"/>
</dbReference>
<proteinExistence type="predicted"/>
<organism evidence="4 5">
    <name type="scientific">Ancylobacter pratisalsi</name>
    <dbReference type="NCBI Taxonomy" id="1745854"/>
    <lineage>
        <taxon>Bacteria</taxon>
        <taxon>Pseudomonadati</taxon>
        <taxon>Pseudomonadota</taxon>
        <taxon>Alphaproteobacteria</taxon>
        <taxon>Hyphomicrobiales</taxon>
        <taxon>Xanthobacteraceae</taxon>
        <taxon>Ancylobacter</taxon>
    </lineage>
</organism>
<accession>A0A6P1YUD1</accession>
<sequence length="212" mass="23978">MEVSTVPRTRGRPKLAPDAERRDEIVATAMQMFRQSGYAQLTTDAVAARCHISKRTLYKLFPSKAALITAIIDQHRQLMLRLPANYDDVPLDQALDLIFGNEIDDEADRERFAFLQLLFVEAIRHPELEEISEPHGKGVVLQLLADWIAHECARGRLNVPDPQDAARMLMDMVAGSITPSRDGRIAWVGSERRRAYVRECIRLFLSGAQVAR</sequence>
<reference evidence="4 5" key="1">
    <citation type="submission" date="2020-02" db="EMBL/GenBank/DDBJ databases">
        <authorList>
            <person name="Li G."/>
        </authorList>
    </citation>
    <scope>NUCLEOTIDE SEQUENCE [LARGE SCALE GENOMIC DNA]</scope>
    <source>
        <strain evidence="4 5">DSM 102029</strain>
    </source>
</reference>
<dbReference type="InterPro" id="IPR001647">
    <property type="entry name" value="HTH_TetR"/>
</dbReference>